<keyword evidence="1" id="KW-0812">Transmembrane</keyword>
<protein>
    <submittedName>
        <fullName evidence="2">Uncharacterized protein</fullName>
    </submittedName>
</protein>
<feature type="transmembrane region" description="Helical" evidence="1">
    <location>
        <begin position="97"/>
        <end position="119"/>
    </location>
</feature>
<proteinExistence type="predicted"/>
<comment type="caution">
    <text evidence="2">The sequence shown here is derived from an EMBL/GenBank/DDBJ whole genome shotgun (WGS) entry which is preliminary data.</text>
</comment>
<dbReference type="Proteomes" id="UP000531594">
    <property type="component" value="Unassembled WGS sequence"/>
</dbReference>
<feature type="transmembrane region" description="Helical" evidence="1">
    <location>
        <begin position="131"/>
        <end position="149"/>
    </location>
</feature>
<sequence length="168" mass="20374">MKNNKENTIEGSVWFIMTLLLFIFVPKKRIREAIVIFIFKQSITWLFGLLVVEKGLIRYPKRLFFKKATKTSFSFEYFVYPSLCVLFNLYYPVKRNILFKSLYYLFYTFIITGFELFALKFTRLISYKGWKLSWTFSTIFFTFLLSHLFHDWFFKNGKINEEINQLPS</sequence>
<dbReference type="AlphaFoldDB" id="A0A7X0LU98"/>
<accession>A0A7X0LU98</accession>
<keyword evidence="3" id="KW-1185">Reference proteome</keyword>
<keyword evidence="1" id="KW-0472">Membrane</keyword>
<evidence type="ECO:0000313" key="2">
    <source>
        <dbReference type="EMBL" id="MBB6444220.1"/>
    </source>
</evidence>
<feature type="transmembrane region" description="Helical" evidence="1">
    <location>
        <begin position="12"/>
        <end position="27"/>
    </location>
</feature>
<name>A0A7X0LU98_9BACI</name>
<dbReference type="NCBIfam" id="NF041644">
    <property type="entry name" value="CBO0543_fam"/>
    <property type="match status" value="1"/>
</dbReference>
<feature type="transmembrane region" description="Helical" evidence="1">
    <location>
        <begin position="33"/>
        <end position="52"/>
    </location>
</feature>
<reference evidence="2 3" key="1">
    <citation type="submission" date="2020-08" db="EMBL/GenBank/DDBJ databases">
        <title>Genomic Encyclopedia of Type Strains, Phase IV (KMG-IV): sequencing the most valuable type-strain genomes for metagenomic binning, comparative biology and taxonomic classification.</title>
        <authorList>
            <person name="Goeker M."/>
        </authorList>
    </citation>
    <scope>NUCLEOTIDE SEQUENCE [LARGE SCALE GENOMIC DNA]</scope>
    <source>
        <strain evidence="2 3">DSM 5391</strain>
    </source>
</reference>
<dbReference type="InterPro" id="IPR048147">
    <property type="entry name" value="CBO0543-like"/>
</dbReference>
<dbReference type="RefSeq" id="WP_184523093.1">
    <property type="nucleotide sequence ID" value="NZ_JACHGK010000002.1"/>
</dbReference>
<dbReference type="EMBL" id="JACHGK010000002">
    <property type="protein sequence ID" value="MBB6444220.1"/>
    <property type="molecule type" value="Genomic_DNA"/>
</dbReference>
<keyword evidence="1" id="KW-1133">Transmembrane helix</keyword>
<gene>
    <name evidence="2" type="ORF">HNR53_000828</name>
</gene>
<evidence type="ECO:0000256" key="1">
    <source>
        <dbReference type="SAM" id="Phobius"/>
    </source>
</evidence>
<feature type="transmembrane region" description="Helical" evidence="1">
    <location>
        <begin position="73"/>
        <end position="91"/>
    </location>
</feature>
<evidence type="ECO:0000313" key="3">
    <source>
        <dbReference type="Proteomes" id="UP000531594"/>
    </source>
</evidence>
<organism evidence="2 3">
    <name type="scientific">Bacillus benzoevorans</name>
    <dbReference type="NCBI Taxonomy" id="1456"/>
    <lineage>
        <taxon>Bacteria</taxon>
        <taxon>Bacillati</taxon>
        <taxon>Bacillota</taxon>
        <taxon>Bacilli</taxon>
        <taxon>Bacillales</taxon>
        <taxon>Bacillaceae</taxon>
        <taxon>Bacillus</taxon>
    </lineage>
</organism>